<feature type="transmembrane region" description="Helical" evidence="2">
    <location>
        <begin position="6"/>
        <end position="26"/>
    </location>
</feature>
<sequence>MPEFLWMLLVAGGPIVLGAAIAYALFMRRKPPERETAEQRSAIDRLYEDDAIDRPATMADTARNRDTPATRSLRAEQQRQADEPDELEEGLEDTFPASDPVSVTTTTTPGAPPKVSSTQ</sequence>
<reference evidence="4" key="1">
    <citation type="submission" date="2016-10" db="EMBL/GenBank/DDBJ databases">
        <authorList>
            <person name="Varghese N."/>
            <person name="Submissions S."/>
        </authorList>
    </citation>
    <scope>NUCLEOTIDE SEQUENCE [LARGE SCALE GENOMIC DNA]</scope>
    <source>
        <strain evidence="4">DSM 21857</strain>
    </source>
</reference>
<name>A0A1I3QQ50_9HYPH</name>
<gene>
    <name evidence="3" type="ORF">SAMN03080618_02735</name>
</gene>
<dbReference type="Proteomes" id="UP000242763">
    <property type="component" value="Unassembled WGS sequence"/>
</dbReference>
<dbReference type="RefSeq" id="WP_342028955.1">
    <property type="nucleotide sequence ID" value="NZ_FORF01000016.1"/>
</dbReference>
<feature type="compositionally biased region" description="Acidic residues" evidence="1">
    <location>
        <begin position="83"/>
        <end position="92"/>
    </location>
</feature>
<feature type="region of interest" description="Disordered" evidence="1">
    <location>
        <begin position="28"/>
        <end position="119"/>
    </location>
</feature>
<accession>A0A1I3QQ50</accession>
<evidence type="ECO:0000256" key="1">
    <source>
        <dbReference type="SAM" id="MobiDB-lite"/>
    </source>
</evidence>
<feature type="compositionally biased region" description="Basic and acidic residues" evidence="1">
    <location>
        <begin position="62"/>
        <end position="82"/>
    </location>
</feature>
<evidence type="ECO:0000256" key="2">
    <source>
        <dbReference type="SAM" id="Phobius"/>
    </source>
</evidence>
<protein>
    <submittedName>
        <fullName evidence="3">Uncharacterized protein</fullName>
    </submittedName>
</protein>
<dbReference type="AlphaFoldDB" id="A0A1I3QQ50"/>
<keyword evidence="2" id="KW-1133">Transmembrane helix</keyword>
<evidence type="ECO:0000313" key="4">
    <source>
        <dbReference type="Proteomes" id="UP000242763"/>
    </source>
</evidence>
<feature type="compositionally biased region" description="Basic and acidic residues" evidence="1">
    <location>
        <begin position="30"/>
        <end position="48"/>
    </location>
</feature>
<feature type="compositionally biased region" description="Low complexity" evidence="1">
    <location>
        <begin position="96"/>
        <end position="109"/>
    </location>
</feature>
<organism evidence="3 4">
    <name type="scientific">Aquamicrobium aerolatum DSM 21857</name>
    <dbReference type="NCBI Taxonomy" id="1121003"/>
    <lineage>
        <taxon>Bacteria</taxon>
        <taxon>Pseudomonadati</taxon>
        <taxon>Pseudomonadota</taxon>
        <taxon>Alphaproteobacteria</taxon>
        <taxon>Hyphomicrobiales</taxon>
        <taxon>Phyllobacteriaceae</taxon>
        <taxon>Aerobium</taxon>
    </lineage>
</organism>
<proteinExistence type="predicted"/>
<evidence type="ECO:0000313" key="3">
    <source>
        <dbReference type="EMBL" id="SFJ35910.1"/>
    </source>
</evidence>
<dbReference type="EMBL" id="FORF01000016">
    <property type="protein sequence ID" value="SFJ35910.1"/>
    <property type="molecule type" value="Genomic_DNA"/>
</dbReference>
<keyword evidence="2" id="KW-0812">Transmembrane</keyword>
<keyword evidence="2" id="KW-0472">Membrane</keyword>
<keyword evidence="4" id="KW-1185">Reference proteome</keyword>